<dbReference type="OrthoDB" id="6195577at2"/>
<dbReference type="GO" id="GO:0003824">
    <property type="term" value="F:catalytic activity"/>
    <property type="evidence" value="ECO:0007669"/>
    <property type="project" value="UniProtKB-ARBA"/>
</dbReference>
<reference evidence="3 4" key="1">
    <citation type="submission" date="2018-03" db="EMBL/GenBank/DDBJ databases">
        <title>The draft genome of Zobellella sp. 59N8.</title>
        <authorList>
            <person name="Liu L."/>
            <person name="Li L."/>
            <person name="Zhang X."/>
            <person name="Liang L."/>
            <person name="Wang T."/>
        </authorList>
    </citation>
    <scope>NUCLEOTIDE SEQUENCE [LARGE SCALE GENOMIC DNA]</scope>
    <source>
        <strain evidence="3 4">59N8</strain>
    </source>
</reference>
<proteinExistence type="predicted"/>
<name>A0A2P7R0K2_9GAMM</name>
<feature type="domain" description="Aerobactin siderophore biosynthesis IucA/IucC-like C-terminal" evidence="1">
    <location>
        <begin position="134"/>
        <end position="214"/>
    </location>
</feature>
<evidence type="ECO:0000259" key="1">
    <source>
        <dbReference type="Pfam" id="PF06276"/>
    </source>
</evidence>
<accession>A0A2P7R0K2</accession>
<keyword evidence="4" id="KW-1185">Reference proteome</keyword>
<dbReference type="GO" id="GO:0051537">
    <property type="term" value="F:2 iron, 2 sulfur cluster binding"/>
    <property type="evidence" value="ECO:0007669"/>
    <property type="project" value="InterPro"/>
</dbReference>
<dbReference type="Pfam" id="PF11575">
    <property type="entry name" value="FhuF_C"/>
    <property type="match status" value="1"/>
</dbReference>
<dbReference type="AlphaFoldDB" id="A0A2P7R0K2"/>
<dbReference type="InterPro" id="IPR024726">
    <property type="entry name" value="FhuF_C"/>
</dbReference>
<evidence type="ECO:0000313" key="3">
    <source>
        <dbReference type="EMBL" id="PSJ43741.1"/>
    </source>
</evidence>
<comment type="caution">
    <text evidence="3">The sequence shown here is derived from an EMBL/GenBank/DDBJ whole genome shotgun (WGS) entry which is preliminary data.</text>
</comment>
<evidence type="ECO:0000313" key="4">
    <source>
        <dbReference type="Proteomes" id="UP000240243"/>
    </source>
</evidence>
<organism evidence="3 4">
    <name type="scientific">Zobellella endophytica</name>
    <dbReference type="NCBI Taxonomy" id="2116700"/>
    <lineage>
        <taxon>Bacteria</taxon>
        <taxon>Pseudomonadati</taxon>
        <taxon>Pseudomonadota</taxon>
        <taxon>Gammaproteobacteria</taxon>
        <taxon>Aeromonadales</taxon>
        <taxon>Aeromonadaceae</taxon>
        <taxon>Zobellella</taxon>
    </lineage>
</organism>
<protein>
    <submittedName>
        <fullName evidence="3">Uncharacterized protein</fullName>
    </submittedName>
</protein>
<sequence length="286" mass="31623">MQASASLRIPLAFPSLAEELAELSARLGESGWSCGAAGPDWTPAGALMTPGSALLEAWLEHEGSHYPDTDLKTRCSFLLGRYAWYLALPLAGLLLLGGRLPGFGPAQLALKMEEYQWRHEGQEGTARRLLLRFAAGYPADAGEETERRLQHGIETHMAPLVSLLHRRCGLPERGLWCLVADSVALAFLHAGQQLGCEERARALALAVLKEPDSPLYNRKTGFVDIVLPDPDHPGREPARRSFRTRAGCCRFYTTQGGRYCTTCVREHPENRDRRLRELVRAQLAAD</sequence>
<dbReference type="RefSeq" id="WP_106730696.1">
    <property type="nucleotide sequence ID" value="NZ_PXYG01000008.1"/>
</dbReference>
<evidence type="ECO:0000259" key="2">
    <source>
        <dbReference type="Pfam" id="PF11575"/>
    </source>
</evidence>
<feature type="domain" description="Ferric siderophore reductase C-terminal" evidence="2">
    <location>
        <begin position="245"/>
        <end position="265"/>
    </location>
</feature>
<gene>
    <name evidence="3" type="ORF">C7H85_15970</name>
</gene>
<dbReference type="InterPro" id="IPR022770">
    <property type="entry name" value="IucA/IucC-like_C"/>
</dbReference>
<dbReference type="Proteomes" id="UP000240243">
    <property type="component" value="Unassembled WGS sequence"/>
</dbReference>
<dbReference type="EMBL" id="PXYG01000008">
    <property type="protein sequence ID" value="PSJ43741.1"/>
    <property type="molecule type" value="Genomic_DNA"/>
</dbReference>
<dbReference type="Pfam" id="PF06276">
    <property type="entry name" value="FhuF"/>
    <property type="match status" value="1"/>
</dbReference>